<dbReference type="SUPFAM" id="SSF51735">
    <property type="entry name" value="NAD(P)-binding Rossmann-fold domains"/>
    <property type="match status" value="1"/>
</dbReference>
<feature type="domain" description="Gfo/Idh/MocA-like oxidoreductase N-terminal" evidence="3">
    <location>
        <begin position="16"/>
        <end position="134"/>
    </location>
</feature>
<dbReference type="Proteomes" id="UP000612585">
    <property type="component" value="Unassembled WGS sequence"/>
</dbReference>
<feature type="domain" description="GFO/IDH/MocA-like oxidoreductase" evidence="4">
    <location>
        <begin position="145"/>
        <end position="260"/>
    </location>
</feature>
<dbReference type="RefSeq" id="WP_239152213.1">
    <property type="nucleotide sequence ID" value="NZ_BOPG01000053.1"/>
</dbReference>
<gene>
    <name evidence="5" type="ORF">Vau01_078970</name>
</gene>
<organism evidence="5 6">
    <name type="scientific">Virgisporangium aurantiacum</name>
    <dbReference type="NCBI Taxonomy" id="175570"/>
    <lineage>
        <taxon>Bacteria</taxon>
        <taxon>Bacillati</taxon>
        <taxon>Actinomycetota</taxon>
        <taxon>Actinomycetes</taxon>
        <taxon>Micromonosporales</taxon>
        <taxon>Micromonosporaceae</taxon>
        <taxon>Virgisporangium</taxon>
    </lineage>
</organism>
<sequence>MPARLLVTADAAGRPLRFGVLGCAEFAWRRALPALAAGPHSTVVAVAGRDPGRAARFAGRFGAEPVHGYAPLLERADVDAVYLPLPPALHAEWVDRALLAGKHVLCEKPLAPDPADAARLVASAARRGLVLAENYMFVKHGLHDAVRKLVADGAVGDVRAVTAVFAMPPRAPDDIRYQPALGGGALGDNGGYPIRLAQSLLGPRLTVAGASLRVDPAYGVDVGGAALLVTPDGVVAQVAFGMEHGYRCAYEVWGSRGRIVVERAFTAPPTLSPVVRLDRQDRVEKLTLPPDDQFAAAIAAFAGAVRDGTDSGLQGDVVVRQAELVDEVRRRAVRSRA</sequence>
<dbReference type="Gene3D" id="3.30.360.10">
    <property type="entry name" value="Dihydrodipicolinate Reductase, domain 2"/>
    <property type="match status" value="1"/>
</dbReference>
<dbReference type="InterPro" id="IPR055170">
    <property type="entry name" value="GFO_IDH_MocA-like_dom"/>
</dbReference>
<dbReference type="GO" id="GO:0016491">
    <property type="term" value="F:oxidoreductase activity"/>
    <property type="evidence" value="ECO:0007669"/>
    <property type="project" value="UniProtKB-KW"/>
</dbReference>
<dbReference type="AlphaFoldDB" id="A0A8J3ZEZ4"/>
<evidence type="ECO:0000259" key="4">
    <source>
        <dbReference type="Pfam" id="PF22725"/>
    </source>
</evidence>
<dbReference type="Pfam" id="PF01408">
    <property type="entry name" value="GFO_IDH_MocA"/>
    <property type="match status" value="1"/>
</dbReference>
<accession>A0A8J3ZEZ4</accession>
<proteinExistence type="inferred from homology"/>
<reference evidence="5" key="1">
    <citation type="submission" date="2021-01" db="EMBL/GenBank/DDBJ databases">
        <title>Whole genome shotgun sequence of Virgisporangium aurantiacum NBRC 16421.</title>
        <authorList>
            <person name="Komaki H."/>
            <person name="Tamura T."/>
        </authorList>
    </citation>
    <scope>NUCLEOTIDE SEQUENCE</scope>
    <source>
        <strain evidence="5">NBRC 16421</strain>
    </source>
</reference>
<dbReference type="InterPro" id="IPR000683">
    <property type="entry name" value="Gfo/Idh/MocA-like_OxRdtase_N"/>
</dbReference>
<dbReference type="Pfam" id="PF22725">
    <property type="entry name" value="GFO_IDH_MocA_C3"/>
    <property type="match status" value="1"/>
</dbReference>
<keyword evidence="2" id="KW-0560">Oxidoreductase</keyword>
<dbReference type="SUPFAM" id="SSF55347">
    <property type="entry name" value="Glyceraldehyde-3-phosphate dehydrogenase-like, C-terminal domain"/>
    <property type="match status" value="1"/>
</dbReference>
<evidence type="ECO:0000259" key="3">
    <source>
        <dbReference type="Pfam" id="PF01408"/>
    </source>
</evidence>
<dbReference type="PANTHER" id="PTHR22604">
    <property type="entry name" value="OXIDOREDUCTASES"/>
    <property type="match status" value="1"/>
</dbReference>
<comment type="caution">
    <text evidence="5">The sequence shown here is derived from an EMBL/GenBank/DDBJ whole genome shotgun (WGS) entry which is preliminary data.</text>
</comment>
<evidence type="ECO:0000313" key="5">
    <source>
        <dbReference type="EMBL" id="GIJ60381.1"/>
    </source>
</evidence>
<keyword evidence="6" id="KW-1185">Reference proteome</keyword>
<name>A0A8J3ZEZ4_9ACTN</name>
<protein>
    <submittedName>
        <fullName evidence="5">Oxidoreductase</fullName>
    </submittedName>
</protein>
<dbReference type="PANTHER" id="PTHR22604:SF105">
    <property type="entry name" value="TRANS-1,2-DIHYDROBENZENE-1,2-DIOL DEHYDROGENASE"/>
    <property type="match status" value="1"/>
</dbReference>
<evidence type="ECO:0000313" key="6">
    <source>
        <dbReference type="Proteomes" id="UP000612585"/>
    </source>
</evidence>
<dbReference type="EMBL" id="BOPG01000053">
    <property type="protein sequence ID" value="GIJ60381.1"/>
    <property type="molecule type" value="Genomic_DNA"/>
</dbReference>
<comment type="similarity">
    <text evidence="1">Belongs to the Gfo/Idh/MocA family.</text>
</comment>
<evidence type="ECO:0000256" key="1">
    <source>
        <dbReference type="ARBA" id="ARBA00010928"/>
    </source>
</evidence>
<dbReference type="Gene3D" id="3.40.50.720">
    <property type="entry name" value="NAD(P)-binding Rossmann-like Domain"/>
    <property type="match status" value="1"/>
</dbReference>
<evidence type="ECO:0000256" key="2">
    <source>
        <dbReference type="ARBA" id="ARBA00023002"/>
    </source>
</evidence>
<dbReference type="InterPro" id="IPR050984">
    <property type="entry name" value="Gfo/Idh/MocA_domain"/>
</dbReference>
<dbReference type="InterPro" id="IPR036291">
    <property type="entry name" value="NAD(P)-bd_dom_sf"/>
</dbReference>
<dbReference type="GO" id="GO:0000166">
    <property type="term" value="F:nucleotide binding"/>
    <property type="evidence" value="ECO:0007669"/>
    <property type="project" value="InterPro"/>
</dbReference>